<protein>
    <submittedName>
        <fullName evidence="4">Uncharacterized protein</fullName>
    </submittedName>
</protein>
<comment type="similarity">
    <text evidence="2">Belongs to the flagella basal body rod proteins family.</text>
</comment>
<dbReference type="RefSeq" id="WP_002118850.1">
    <property type="nucleotide sequence ID" value="NZ_AHNQ02000009.1"/>
</dbReference>
<dbReference type="PANTHER" id="PTHR30435:SF2">
    <property type="entry name" value="FLAGELLAR BASAL-BODY ROD PROTEIN FLGC"/>
    <property type="match status" value="1"/>
</dbReference>
<evidence type="ECO:0000256" key="3">
    <source>
        <dbReference type="ARBA" id="ARBA00023143"/>
    </source>
</evidence>
<dbReference type="GO" id="GO:0009425">
    <property type="term" value="C:bacterial-type flagellum basal body"/>
    <property type="evidence" value="ECO:0007669"/>
    <property type="project" value="UniProtKB-SubCell"/>
</dbReference>
<proteinExistence type="inferred from homology"/>
<dbReference type="AlphaFoldDB" id="A0A0F6HEJ0"/>
<evidence type="ECO:0000256" key="2">
    <source>
        <dbReference type="ARBA" id="ARBA00009677"/>
    </source>
</evidence>
<evidence type="ECO:0000313" key="4">
    <source>
        <dbReference type="EMBL" id="EKO26769.1"/>
    </source>
</evidence>
<keyword evidence="3" id="KW-0975">Bacterial flagellum</keyword>
<dbReference type="PANTHER" id="PTHR30435">
    <property type="entry name" value="FLAGELLAR PROTEIN"/>
    <property type="match status" value="1"/>
</dbReference>
<evidence type="ECO:0000313" key="5">
    <source>
        <dbReference type="Proteomes" id="UP000006324"/>
    </source>
</evidence>
<dbReference type="EMBL" id="AHNQ02000009">
    <property type="protein sequence ID" value="EKO26769.1"/>
    <property type="molecule type" value="Genomic_DNA"/>
</dbReference>
<comment type="subcellular location">
    <subcellularLocation>
        <location evidence="1">Bacterial flagellum basal body</location>
    </subcellularLocation>
</comment>
<organism evidence="4 5">
    <name type="scientific">Leptospira interrogans str. UI 12621</name>
    <dbReference type="NCBI Taxonomy" id="1049937"/>
    <lineage>
        <taxon>Bacteria</taxon>
        <taxon>Pseudomonadati</taxon>
        <taxon>Spirochaetota</taxon>
        <taxon>Spirochaetia</taxon>
        <taxon>Leptospirales</taxon>
        <taxon>Leptospiraceae</taxon>
        <taxon>Leptospira</taxon>
    </lineage>
</organism>
<accession>A0A0F6HEJ0</accession>
<sequence>MILLISIKLNTENFYYKGLFECNHWVFYFIVLNNPMKMYNNNDRFLCKFRSSCRTSFLSIYGYLFSKPLDSKVLKKLIILLISILNFNCSARPQNINFFVDRVQKPFAEDFLNKSKVQFSNKNSVIFIIKNDHNIHKLEYFLTIQIARIEQRYTNLINVNTISYKKRTIQLQDDGSFLISENSNQRYLFEPTHPDAIRTGSAKGYITYPDINVAEELYNLKSNISLYNSLTSLINKENNTSIPRESFDNYIKLLNYFNEVSFSNLILQLISTRTKE</sequence>
<dbReference type="Proteomes" id="UP000006324">
    <property type="component" value="Unassembled WGS sequence"/>
</dbReference>
<gene>
    <name evidence="4" type="ORF">LEP1GSC104_1136</name>
</gene>
<reference evidence="4 5" key="1">
    <citation type="submission" date="2012-09" db="EMBL/GenBank/DDBJ databases">
        <authorList>
            <person name="Harkins D.M."/>
            <person name="Durkin A.S."/>
            <person name="Brinkac L.M."/>
            <person name="Selengut J.D."/>
            <person name="Sanka R."/>
            <person name="DePew J."/>
            <person name="Purushe J."/>
            <person name="Chanthongthip A."/>
            <person name="Lattana O."/>
            <person name="Phetsouvanh R."/>
            <person name="Newton P.N."/>
            <person name="Vinetz J.M."/>
            <person name="Sutton G.G."/>
            <person name="Nelson W.C."/>
            <person name="Fouts D.E."/>
        </authorList>
    </citation>
    <scope>NUCLEOTIDE SEQUENCE [LARGE SCALE GENOMIC DNA]</scope>
    <source>
        <strain evidence="4 5">UI 12621</strain>
    </source>
</reference>
<dbReference type="GO" id="GO:0071978">
    <property type="term" value="P:bacterial-type flagellum-dependent swarming motility"/>
    <property type="evidence" value="ECO:0007669"/>
    <property type="project" value="TreeGrafter"/>
</dbReference>
<comment type="caution">
    <text evidence="4">The sequence shown here is derived from an EMBL/GenBank/DDBJ whole genome shotgun (WGS) entry which is preliminary data.</text>
</comment>
<evidence type="ECO:0000256" key="1">
    <source>
        <dbReference type="ARBA" id="ARBA00004117"/>
    </source>
</evidence>
<name>A0A0F6HEJ0_LEPIR</name>